<dbReference type="GO" id="GO:0016791">
    <property type="term" value="F:phosphatase activity"/>
    <property type="evidence" value="ECO:0007669"/>
    <property type="project" value="TreeGrafter"/>
</dbReference>
<keyword evidence="1" id="KW-0378">Hydrolase</keyword>
<dbReference type="Proteomes" id="UP001183629">
    <property type="component" value="Unassembled WGS sequence"/>
</dbReference>
<name>A0AAE4CXK0_9ACTN</name>
<evidence type="ECO:0000256" key="1">
    <source>
        <dbReference type="ARBA" id="ARBA00022801"/>
    </source>
</evidence>
<organism evidence="3 4">
    <name type="scientific">Catenuloplanes niger</name>
    <dbReference type="NCBI Taxonomy" id="587534"/>
    <lineage>
        <taxon>Bacteria</taxon>
        <taxon>Bacillati</taxon>
        <taxon>Actinomycetota</taxon>
        <taxon>Actinomycetes</taxon>
        <taxon>Micromonosporales</taxon>
        <taxon>Micromonosporaceae</taxon>
        <taxon>Catenuloplanes</taxon>
    </lineage>
</organism>
<dbReference type="Pfam" id="PF07228">
    <property type="entry name" value="SpoIIE"/>
    <property type="match status" value="1"/>
</dbReference>
<comment type="caution">
    <text evidence="3">The sequence shown here is derived from an EMBL/GenBank/DDBJ whole genome shotgun (WGS) entry which is preliminary data.</text>
</comment>
<accession>A0AAE4CXK0</accession>
<gene>
    <name evidence="3" type="ORF">J2S44_007817</name>
</gene>
<protein>
    <submittedName>
        <fullName evidence="3">Serine phosphatase RsbU (Regulator of sigma subunit)</fullName>
    </submittedName>
</protein>
<evidence type="ECO:0000259" key="2">
    <source>
        <dbReference type="SMART" id="SM00331"/>
    </source>
</evidence>
<dbReference type="AlphaFoldDB" id="A0AAE4CXK0"/>
<feature type="domain" description="PPM-type phosphatase" evidence="2">
    <location>
        <begin position="165"/>
        <end position="412"/>
    </location>
</feature>
<dbReference type="PANTHER" id="PTHR43156:SF2">
    <property type="entry name" value="STAGE II SPORULATION PROTEIN E"/>
    <property type="match status" value="1"/>
</dbReference>
<dbReference type="RefSeq" id="WP_310424991.1">
    <property type="nucleotide sequence ID" value="NZ_JAVDYC010000001.1"/>
</dbReference>
<dbReference type="PANTHER" id="PTHR43156">
    <property type="entry name" value="STAGE II SPORULATION PROTEIN E-RELATED"/>
    <property type="match status" value="1"/>
</dbReference>
<dbReference type="SUPFAM" id="SSF81606">
    <property type="entry name" value="PP2C-like"/>
    <property type="match status" value="1"/>
</dbReference>
<dbReference type="EMBL" id="JAVDYC010000001">
    <property type="protein sequence ID" value="MDR7327567.1"/>
    <property type="molecule type" value="Genomic_DNA"/>
</dbReference>
<dbReference type="InterPro" id="IPR001932">
    <property type="entry name" value="PPM-type_phosphatase-like_dom"/>
</dbReference>
<evidence type="ECO:0000313" key="4">
    <source>
        <dbReference type="Proteomes" id="UP001183629"/>
    </source>
</evidence>
<dbReference type="SMART" id="SM00331">
    <property type="entry name" value="PP2C_SIG"/>
    <property type="match status" value="1"/>
</dbReference>
<keyword evidence="4" id="KW-1185">Reference proteome</keyword>
<sequence>MTPESPVSGRSALVVAESVPPAELRAGLAGLGLQVRHAAPAELSARPALLHGHAVVLISAALGLQRVATLSRRLTARGVRPPVLVFADGDPAALEACARGGFDYVAPPYLPGLLRSRVSSAKERHDLARVVEAMATEATLLAYERDLVSARQLQTSLLPVPMPVPDGWDAAVRYRPAGEVAGDFYDCFDLLHGLRLGFVVADVCDKGLSAALFMALIRTLLRHTAEHAGAWEPAGGLTGGRWPDRTARPPATGVSLGAGPLLQAVTATNRYLTRNHLREGYFVTLFFGVLDPVTGALLYVNGGHNPPLLRRASGRLESLPASGPALGMVTDAAYSVRMLRLDPGDTLFAYTDGVVEARSPGGRLFGTDRLRRIVEAPVASADALLSTVDHEVAAHADGAAQADDITMLALRLPESRP</sequence>
<reference evidence="3 4" key="1">
    <citation type="submission" date="2023-07" db="EMBL/GenBank/DDBJ databases">
        <title>Sequencing the genomes of 1000 actinobacteria strains.</title>
        <authorList>
            <person name="Klenk H.-P."/>
        </authorList>
    </citation>
    <scope>NUCLEOTIDE SEQUENCE [LARGE SCALE GENOMIC DNA]</scope>
    <source>
        <strain evidence="3 4">DSM 44711</strain>
    </source>
</reference>
<proteinExistence type="predicted"/>
<dbReference type="InterPro" id="IPR036457">
    <property type="entry name" value="PPM-type-like_dom_sf"/>
</dbReference>
<dbReference type="Gene3D" id="3.60.40.10">
    <property type="entry name" value="PPM-type phosphatase domain"/>
    <property type="match status" value="1"/>
</dbReference>
<dbReference type="InterPro" id="IPR052016">
    <property type="entry name" value="Bact_Sigma-Reg"/>
</dbReference>
<evidence type="ECO:0000313" key="3">
    <source>
        <dbReference type="EMBL" id="MDR7327567.1"/>
    </source>
</evidence>